<dbReference type="AlphaFoldDB" id="A0A9N9GBU7"/>
<evidence type="ECO:0000313" key="2">
    <source>
        <dbReference type="Proteomes" id="UP000789831"/>
    </source>
</evidence>
<accession>A0A9N9GBU7</accession>
<name>A0A9N9GBU7_9GLOM</name>
<organism evidence="1 2">
    <name type="scientific">Ambispora gerdemannii</name>
    <dbReference type="NCBI Taxonomy" id="144530"/>
    <lineage>
        <taxon>Eukaryota</taxon>
        <taxon>Fungi</taxon>
        <taxon>Fungi incertae sedis</taxon>
        <taxon>Mucoromycota</taxon>
        <taxon>Glomeromycotina</taxon>
        <taxon>Glomeromycetes</taxon>
        <taxon>Archaeosporales</taxon>
        <taxon>Ambisporaceae</taxon>
        <taxon>Ambispora</taxon>
    </lineage>
</organism>
<dbReference type="Proteomes" id="UP000789831">
    <property type="component" value="Unassembled WGS sequence"/>
</dbReference>
<gene>
    <name evidence="1" type="ORF">AGERDE_LOCUS8614</name>
</gene>
<dbReference type="EMBL" id="CAJVPL010001879">
    <property type="protein sequence ID" value="CAG8591167.1"/>
    <property type="molecule type" value="Genomic_DNA"/>
</dbReference>
<keyword evidence="2" id="KW-1185">Reference proteome</keyword>
<sequence>MTTASTPISTSTSETEEQISTLADVVKKYKTNELIEFLRRQEDLELDDDDLKIICKRKITGHAFSQYDQKRVYGSWVVLLGSLGMVERITGKALVLEPQFDHSISKVRSKKVRNHRLSQYCWKER</sequence>
<proteinExistence type="predicted"/>
<reference evidence="1" key="1">
    <citation type="submission" date="2021-06" db="EMBL/GenBank/DDBJ databases">
        <authorList>
            <person name="Kallberg Y."/>
            <person name="Tangrot J."/>
            <person name="Rosling A."/>
        </authorList>
    </citation>
    <scope>NUCLEOTIDE SEQUENCE</scope>
    <source>
        <strain evidence="1">MT106</strain>
    </source>
</reference>
<protein>
    <submittedName>
        <fullName evidence="1">10047_t:CDS:1</fullName>
    </submittedName>
</protein>
<evidence type="ECO:0000313" key="1">
    <source>
        <dbReference type="EMBL" id="CAG8591167.1"/>
    </source>
</evidence>
<comment type="caution">
    <text evidence="1">The sequence shown here is derived from an EMBL/GenBank/DDBJ whole genome shotgun (WGS) entry which is preliminary data.</text>
</comment>